<reference evidence="5" key="1">
    <citation type="journal article" date="2023" name="Commun. Biol.">
        <title>Genome analysis of Parmales, the sister group of diatoms, reveals the evolutionary specialization of diatoms from phago-mixotrophs to photoautotrophs.</title>
        <authorList>
            <person name="Ban H."/>
            <person name="Sato S."/>
            <person name="Yoshikawa S."/>
            <person name="Yamada K."/>
            <person name="Nakamura Y."/>
            <person name="Ichinomiya M."/>
            <person name="Sato N."/>
            <person name="Blanc-Mathieu R."/>
            <person name="Endo H."/>
            <person name="Kuwata A."/>
            <person name="Ogata H."/>
        </authorList>
    </citation>
    <scope>NUCLEOTIDE SEQUENCE [LARGE SCALE GENOMIC DNA]</scope>
    <source>
        <strain evidence="5">NIES 3699</strain>
    </source>
</reference>
<feature type="compositionally biased region" description="Low complexity" evidence="2">
    <location>
        <begin position="748"/>
        <end position="763"/>
    </location>
</feature>
<sequence length="845" mass="90497">MSSTNTSMSSMCILCCETLVSLPPSLPSSPLPLKTSLPCSHDNICSTCHLRLRYLHKDYKCPQCKITNEKIIVNTTADPDTTYGDYTVWGNDLGAEYYWHDDSSMFFPKAYFHAVVSDLFSLRCNVLTRVRGGGGKEQRCMYAPPAIEDRAEALSRRSQNPTSTPTPTVTDVDSYTQKSPPPSIKPLLSHIKAAHGLTFCVLCFVNKRGYLSMLPRYTPKQLEEHYITESTSTTGHAKCEFCKTWHYDLEKLHLHLNKVHYKCHVCEQKGKMNQFFKDYKSVERHFGREHWMCKREECLRARFVVFGDEIDYRSHMREVHGVRGQEKIHVGFKVLSAGRDGSGQPSQPDSYVGAGGDYVEEGPPPGGDDGAFVPQSLMSARQEGEEDISDPVHRERTRKMREMAAEVRERQRLVEDYPTLGDGGGGGGFGGWAGGVGGGDGTVGVAAPAPKKKTMEEEFPTLGGGGGKKKFGNKTKKLTNNSLSTIAGAAMDDFLNVQPRGKTSSTMSAITGSGNVKKGGGAGAGSNLDWGAKKPAAAGPTSWVQPGGGGASGGTKAAPPDVQALDDFPTLGISSSKKSQIPKARKPADTSNILNVPVASRQAVSEGVSSQHRIQLDVLKNYLGKENYKMLKKLTKDFANERVGAEEYVKGSGELFGGNGGVFREFMPALIGGLGGGERVEVARGLIDIVGIEMGGGEGSVEEEVNDSEGGGWAQKTAGGGGGGGWAPPKPAAAAVSRYVPPPAPVQTTSFSYSTSTSSSSGVSGFGGNGTKKKGAWGAAAAPSAKKLGGMYNVPEQQTGTATKAMAELKKKERKAKQKEQEASQGVSKKKKKQQAKDLQSMIFG</sequence>
<feature type="compositionally biased region" description="Gly residues" evidence="2">
    <location>
        <begin position="709"/>
        <end position="726"/>
    </location>
</feature>
<dbReference type="Pfam" id="PF23230">
    <property type="entry name" value="zf-C2H2_13"/>
    <property type="match status" value="1"/>
</dbReference>
<name>A0A9W6Z6Q3_9STRA</name>
<keyword evidence="1" id="KW-0862">Zinc</keyword>
<feature type="compositionally biased region" description="Low complexity" evidence="2">
    <location>
        <begin position="776"/>
        <end position="790"/>
    </location>
</feature>
<dbReference type="GO" id="GO:0016567">
    <property type="term" value="P:protein ubiquitination"/>
    <property type="evidence" value="ECO:0007669"/>
    <property type="project" value="TreeGrafter"/>
</dbReference>
<dbReference type="GO" id="GO:0043022">
    <property type="term" value="F:ribosome binding"/>
    <property type="evidence" value="ECO:0007669"/>
    <property type="project" value="TreeGrafter"/>
</dbReference>
<keyword evidence="1" id="KW-0479">Metal-binding</keyword>
<feature type="region of interest" description="Disordered" evidence="2">
    <location>
        <begin position="337"/>
        <end position="371"/>
    </location>
</feature>
<gene>
    <name evidence="4" type="ORF">TrVE_jg363</name>
</gene>
<dbReference type="Proteomes" id="UP001165160">
    <property type="component" value="Unassembled WGS sequence"/>
</dbReference>
<keyword evidence="5" id="KW-1185">Reference proteome</keyword>
<dbReference type="GO" id="GO:0008270">
    <property type="term" value="F:zinc ion binding"/>
    <property type="evidence" value="ECO:0007669"/>
    <property type="project" value="UniProtKB-KW"/>
</dbReference>
<feature type="domain" description="RING-type" evidence="3">
    <location>
        <begin position="12"/>
        <end position="65"/>
    </location>
</feature>
<protein>
    <recommendedName>
        <fullName evidence="3">RING-type domain-containing protein</fullName>
    </recommendedName>
</protein>
<evidence type="ECO:0000313" key="5">
    <source>
        <dbReference type="Proteomes" id="UP001165160"/>
    </source>
</evidence>
<comment type="caution">
    <text evidence="4">The sequence shown here is derived from an EMBL/GenBank/DDBJ whole genome shotgun (WGS) entry which is preliminary data.</text>
</comment>
<keyword evidence="1" id="KW-0863">Zinc-finger</keyword>
<feature type="region of interest" description="Disordered" evidence="2">
    <location>
        <begin position="505"/>
        <end position="565"/>
    </location>
</feature>
<feature type="region of interest" description="Disordered" evidence="2">
    <location>
        <begin position="748"/>
        <end position="845"/>
    </location>
</feature>
<evidence type="ECO:0000313" key="4">
    <source>
        <dbReference type="EMBL" id="GMH46676.1"/>
    </source>
</evidence>
<dbReference type="PANTHER" id="PTHR22938">
    <property type="entry name" value="ZINC FINGER PROTEIN 598"/>
    <property type="match status" value="1"/>
</dbReference>
<feature type="region of interest" description="Disordered" evidence="2">
    <location>
        <begin position="153"/>
        <end position="181"/>
    </location>
</feature>
<dbReference type="SMART" id="SM00355">
    <property type="entry name" value="ZnF_C2H2"/>
    <property type="match status" value="3"/>
</dbReference>
<feature type="region of interest" description="Disordered" evidence="2">
    <location>
        <begin position="698"/>
        <end position="733"/>
    </location>
</feature>
<evidence type="ECO:0000259" key="3">
    <source>
        <dbReference type="PROSITE" id="PS50089"/>
    </source>
</evidence>
<dbReference type="GO" id="GO:0061630">
    <property type="term" value="F:ubiquitin protein ligase activity"/>
    <property type="evidence" value="ECO:0007669"/>
    <property type="project" value="InterPro"/>
</dbReference>
<proteinExistence type="predicted"/>
<evidence type="ECO:0000256" key="2">
    <source>
        <dbReference type="SAM" id="MobiDB-lite"/>
    </source>
</evidence>
<organism evidence="4 5">
    <name type="scientific">Triparma verrucosa</name>
    <dbReference type="NCBI Taxonomy" id="1606542"/>
    <lineage>
        <taxon>Eukaryota</taxon>
        <taxon>Sar</taxon>
        <taxon>Stramenopiles</taxon>
        <taxon>Ochrophyta</taxon>
        <taxon>Bolidophyceae</taxon>
        <taxon>Parmales</taxon>
        <taxon>Triparmaceae</taxon>
        <taxon>Triparma</taxon>
    </lineage>
</organism>
<accession>A0A9W6Z6Q3</accession>
<dbReference type="PANTHER" id="PTHR22938:SF0">
    <property type="entry name" value="E3 UBIQUITIN-PROTEIN LIGASE ZNF598"/>
    <property type="match status" value="1"/>
</dbReference>
<dbReference type="InterPro" id="IPR056437">
    <property type="entry name" value="Znf-C2H2_ZNF598/HEL2"/>
</dbReference>
<dbReference type="PROSITE" id="PS50089">
    <property type="entry name" value="ZF_RING_2"/>
    <property type="match status" value="1"/>
</dbReference>
<feature type="compositionally biased region" description="Low complexity" evidence="2">
    <location>
        <begin position="161"/>
        <end position="174"/>
    </location>
</feature>
<dbReference type="InterPro" id="IPR013087">
    <property type="entry name" value="Znf_C2H2_type"/>
</dbReference>
<dbReference type="EMBL" id="BRXX01000551">
    <property type="protein sequence ID" value="GMH46676.1"/>
    <property type="molecule type" value="Genomic_DNA"/>
</dbReference>
<evidence type="ECO:0000256" key="1">
    <source>
        <dbReference type="PROSITE-ProRule" id="PRU00175"/>
    </source>
</evidence>
<dbReference type="InterPro" id="IPR001841">
    <property type="entry name" value="Znf_RING"/>
</dbReference>
<feature type="region of interest" description="Disordered" evidence="2">
    <location>
        <begin position="456"/>
        <end position="475"/>
    </location>
</feature>
<dbReference type="AlphaFoldDB" id="A0A9W6Z6Q3"/>
<dbReference type="InterPro" id="IPR044288">
    <property type="entry name" value="ZNF598/HEL2"/>
</dbReference>
<dbReference type="GO" id="GO:0072344">
    <property type="term" value="P:rescue of stalled ribosome"/>
    <property type="evidence" value="ECO:0007669"/>
    <property type="project" value="InterPro"/>
</dbReference>